<organism evidence="1 2">
    <name type="scientific">Planobispora takensis</name>
    <dbReference type="NCBI Taxonomy" id="1367882"/>
    <lineage>
        <taxon>Bacteria</taxon>
        <taxon>Bacillati</taxon>
        <taxon>Actinomycetota</taxon>
        <taxon>Actinomycetes</taxon>
        <taxon>Streptosporangiales</taxon>
        <taxon>Streptosporangiaceae</taxon>
        <taxon>Planobispora</taxon>
    </lineage>
</organism>
<accession>A0A8J3SXB3</accession>
<evidence type="ECO:0000313" key="2">
    <source>
        <dbReference type="Proteomes" id="UP000634476"/>
    </source>
</evidence>
<sequence>MPTVARAAGHPQHLGGEAGIAGVDDVVGAQRPYRLVLVRRGRGDHRRAVVLGHLHRDLAGPAGRGVDQHGLSCGEAAQRLERGQRGRPVHDQAQRLLVGPARRHRHRAGRGQHHVLGERAACDADADDVGAGLRIGHPLTDGDDLTRALDARRIRRLRAAGERAASL</sequence>
<dbReference type="AlphaFoldDB" id="A0A8J3SXB3"/>
<keyword evidence="2" id="KW-1185">Reference proteome</keyword>
<gene>
    <name evidence="1" type="ORF">Pta02_24760</name>
</gene>
<dbReference type="EMBL" id="BOOK01000016">
    <property type="protein sequence ID" value="GII00468.1"/>
    <property type="molecule type" value="Genomic_DNA"/>
</dbReference>
<dbReference type="Proteomes" id="UP000634476">
    <property type="component" value="Unassembled WGS sequence"/>
</dbReference>
<evidence type="ECO:0000313" key="1">
    <source>
        <dbReference type="EMBL" id="GII00468.1"/>
    </source>
</evidence>
<proteinExistence type="predicted"/>
<protein>
    <submittedName>
        <fullName evidence="1">Uncharacterized protein</fullName>
    </submittedName>
</protein>
<comment type="caution">
    <text evidence="1">The sequence shown here is derived from an EMBL/GenBank/DDBJ whole genome shotgun (WGS) entry which is preliminary data.</text>
</comment>
<name>A0A8J3SXB3_9ACTN</name>
<reference evidence="1" key="1">
    <citation type="submission" date="2021-01" db="EMBL/GenBank/DDBJ databases">
        <title>Whole genome shotgun sequence of Planobispora takensis NBRC 109077.</title>
        <authorList>
            <person name="Komaki H."/>
            <person name="Tamura T."/>
        </authorList>
    </citation>
    <scope>NUCLEOTIDE SEQUENCE</scope>
    <source>
        <strain evidence="1">NBRC 109077</strain>
    </source>
</reference>